<accession>A0A8H7V4Y0</accession>
<reference evidence="3" key="1">
    <citation type="submission" date="2020-12" db="EMBL/GenBank/DDBJ databases">
        <title>Metabolic potential, ecology and presence of endohyphal bacteria is reflected in genomic diversity of Mucoromycotina.</title>
        <authorList>
            <person name="Muszewska A."/>
            <person name="Okrasinska A."/>
            <person name="Steczkiewicz K."/>
            <person name="Drgas O."/>
            <person name="Orlowska M."/>
            <person name="Perlinska-Lenart U."/>
            <person name="Aleksandrzak-Piekarczyk T."/>
            <person name="Szatraj K."/>
            <person name="Zielenkiewicz U."/>
            <person name="Pilsyk S."/>
            <person name="Malc E."/>
            <person name="Mieczkowski P."/>
            <person name="Kruszewska J.S."/>
            <person name="Biernat P."/>
            <person name="Pawlowska J."/>
        </authorList>
    </citation>
    <scope>NUCLEOTIDE SEQUENCE</scope>
    <source>
        <strain evidence="3">WA0000017839</strain>
    </source>
</reference>
<dbReference type="InterPro" id="IPR051726">
    <property type="entry name" value="Chitin_Synth_Reg"/>
</dbReference>
<dbReference type="SMART" id="SM00671">
    <property type="entry name" value="SEL1"/>
    <property type="match status" value="5"/>
</dbReference>
<feature type="region of interest" description="Disordered" evidence="2">
    <location>
        <begin position="233"/>
        <end position="270"/>
    </location>
</feature>
<keyword evidence="1" id="KW-0677">Repeat</keyword>
<feature type="compositionally biased region" description="Polar residues" evidence="2">
    <location>
        <begin position="75"/>
        <end position="96"/>
    </location>
</feature>
<organism evidence="3 4">
    <name type="scientific">Mucor saturninus</name>
    <dbReference type="NCBI Taxonomy" id="64648"/>
    <lineage>
        <taxon>Eukaryota</taxon>
        <taxon>Fungi</taxon>
        <taxon>Fungi incertae sedis</taxon>
        <taxon>Mucoromycota</taxon>
        <taxon>Mucoromycotina</taxon>
        <taxon>Mucoromycetes</taxon>
        <taxon>Mucorales</taxon>
        <taxon>Mucorineae</taxon>
        <taxon>Mucoraceae</taxon>
        <taxon>Mucor</taxon>
    </lineage>
</organism>
<dbReference type="Gene3D" id="1.25.40.10">
    <property type="entry name" value="Tetratricopeptide repeat domain"/>
    <property type="match status" value="1"/>
</dbReference>
<comment type="caution">
    <text evidence="3">The sequence shown here is derived from an EMBL/GenBank/DDBJ whole genome shotgun (WGS) entry which is preliminary data.</text>
</comment>
<feature type="compositionally biased region" description="Polar residues" evidence="2">
    <location>
        <begin position="237"/>
        <end position="257"/>
    </location>
</feature>
<dbReference type="SUPFAM" id="SSF81901">
    <property type="entry name" value="HCP-like"/>
    <property type="match status" value="2"/>
</dbReference>
<dbReference type="InterPro" id="IPR011990">
    <property type="entry name" value="TPR-like_helical_dom_sf"/>
</dbReference>
<dbReference type="InterPro" id="IPR006597">
    <property type="entry name" value="Sel1-like"/>
</dbReference>
<keyword evidence="4" id="KW-1185">Reference proteome</keyword>
<dbReference type="OrthoDB" id="272077at2759"/>
<dbReference type="EMBL" id="JAEPRD010000035">
    <property type="protein sequence ID" value="KAG2205657.1"/>
    <property type="molecule type" value="Genomic_DNA"/>
</dbReference>
<evidence type="ECO:0000256" key="1">
    <source>
        <dbReference type="ARBA" id="ARBA00022737"/>
    </source>
</evidence>
<feature type="compositionally biased region" description="Polar residues" evidence="2">
    <location>
        <begin position="309"/>
        <end position="325"/>
    </location>
</feature>
<gene>
    <name evidence="3" type="ORF">INT47_008013</name>
</gene>
<dbReference type="AlphaFoldDB" id="A0A8H7V4Y0"/>
<evidence type="ECO:0000313" key="3">
    <source>
        <dbReference type="EMBL" id="KAG2205657.1"/>
    </source>
</evidence>
<dbReference type="Proteomes" id="UP000603453">
    <property type="component" value="Unassembled WGS sequence"/>
</dbReference>
<name>A0A8H7V4Y0_9FUNG</name>
<dbReference type="PANTHER" id="PTHR46430">
    <property type="entry name" value="PROTEIN SKT5-RELATED"/>
    <property type="match status" value="1"/>
</dbReference>
<feature type="region of interest" description="Disordered" evidence="2">
    <location>
        <begin position="304"/>
        <end position="337"/>
    </location>
</feature>
<proteinExistence type="predicted"/>
<feature type="region of interest" description="Disordered" evidence="2">
    <location>
        <begin position="71"/>
        <end position="130"/>
    </location>
</feature>
<evidence type="ECO:0008006" key="5">
    <source>
        <dbReference type="Google" id="ProtNLM"/>
    </source>
</evidence>
<feature type="compositionally biased region" description="Polar residues" evidence="2">
    <location>
        <begin position="108"/>
        <end position="130"/>
    </location>
</feature>
<dbReference type="Pfam" id="PF08238">
    <property type="entry name" value="Sel1"/>
    <property type="match status" value="7"/>
</dbReference>
<evidence type="ECO:0000256" key="2">
    <source>
        <dbReference type="SAM" id="MobiDB-lite"/>
    </source>
</evidence>
<protein>
    <recommendedName>
        <fullName evidence="5">HCP-like protein</fullName>
    </recommendedName>
</protein>
<sequence length="818" mass="93357">MSFTQEGQYTMPDSTAFDRTRHKIPVYTPLKKIGTTGFSEPTLSSRLQSMMLVDDDEIFEEDELEDFTFLPPSSAPMTPNDSISTSSSHTQYVNTVRKNRPLPKIPNKGTSKELNNNMTESSNDSSKSQNKLTAQQLFEMLSHNRISGMDNEEDDNDEEEYGGVFALKTQIPSPSISNSSLPSYQYENFNTNYYKMMTPVDEVEEDQFYASEYEEESPNYMLEPVDNRASGHFSFDASMNTPSLTSGRTSPCSNNSHHSIDSGNQKENRPSAEYAHYYQQGYSNQQQQELERFGQEDYQHQQEYDATRNDNNPNSEDYSNSQKSRQSSEIEQEHCLTPTIQPQEISLVSDVKRLAELNQALMTPIIANKDIKFFQSTIDQQEVENSTTPDDYSNINTSSPLAMTSFSLTHDKESIKTYRRMATKTNDKNIQFTYAKYLLQLVSFYGVESEKNTTRDRLQEEAEYWIEKLAKSNHTEALYIKGQWHGHCGDKKAIGVFVGSQYKKVNQAKAFKCFQQAAKFGSTEAHYELAEYWKYRKDYKKALSNYRYAASKNHILSLYKLANIMLRGLLNQEKDVRQGLIFLKKAADTDKPESARSAYDLACLYSNDLESIGLDRNTLIAPSVSSQTYNLAVHYYRKADKLGLVLATFRLAYIYEHGHLNTEANVSEAFTYYLKAAEKKHEGAMLEISRLYKEGIPGFLNPNPIIAHEWCVRATESGNEIAEFMLGIYFEFGIGVNPDQKQAFVWYSKSASKGYGPAENKLNVPQSKRKSLALNQDVASKLNHKQNGSKGKKYYEDSVRIAEKSRRAHAEQENCQIM</sequence>
<feature type="compositionally biased region" description="Basic and acidic residues" evidence="2">
    <location>
        <begin position="258"/>
        <end position="270"/>
    </location>
</feature>
<evidence type="ECO:0000313" key="4">
    <source>
        <dbReference type="Proteomes" id="UP000603453"/>
    </source>
</evidence>